<keyword evidence="13" id="KW-1185">Reference proteome</keyword>
<keyword evidence="9 11" id="KW-0472">Membrane</keyword>
<comment type="similarity">
    <text evidence="2">Belongs to the GSP J family.</text>
</comment>
<name>A0A7X0MVM3_9GAMM</name>
<dbReference type="InterPro" id="IPR010055">
    <property type="entry name" value="T2SS_protein-GspJ"/>
</dbReference>
<feature type="transmembrane region" description="Helical" evidence="11">
    <location>
        <begin position="19"/>
        <end position="37"/>
    </location>
</feature>
<keyword evidence="4" id="KW-1003">Cell membrane</keyword>
<evidence type="ECO:0000256" key="3">
    <source>
        <dbReference type="ARBA" id="ARBA00021539"/>
    </source>
</evidence>
<evidence type="ECO:0000256" key="8">
    <source>
        <dbReference type="ARBA" id="ARBA00022989"/>
    </source>
</evidence>
<dbReference type="Gene3D" id="3.10.610.10">
    <property type="entry name" value="GSPII I/J protein-like"/>
    <property type="match status" value="1"/>
</dbReference>
<dbReference type="RefSeq" id="WP_166847355.1">
    <property type="nucleotide sequence ID" value="NZ_JAAONY010000002.1"/>
</dbReference>
<comment type="caution">
    <text evidence="12">The sequence shown here is derived from an EMBL/GenBank/DDBJ whole genome shotgun (WGS) entry which is preliminary data.</text>
</comment>
<evidence type="ECO:0000313" key="13">
    <source>
        <dbReference type="Proteomes" id="UP000528457"/>
    </source>
</evidence>
<sequence length="241" mass="27735">MIAQSHCQSRESGFTLMELLLAIGIFSVISVGAFRLIDDGLKNIKHADQRYENFSHISRCLSLFEQSLLQAVARPVREEYGDVREAFSGDSQSVEFTHFGWGNPISNWQGDLKRSRFEANLIQDEDGMRDVWELKQWQVLDRAYDSQADTIISCEFERVELRYAGKIDDWYNSWPVSDLDNSKSRMPVAVELTVDAPGFGEIQRFFTVGGQYRERKKEKLQARPSETKQKVEAKGIQRGRL</sequence>
<dbReference type="InParanoid" id="A0A7X0MVM3"/>
<evidence type="ECO:0000256" key="11">
    <source>
        <dbReference type="SAM" id="Phobius"/>
    </source>
</evidence>
<dbReference type="Proteomes" id="UP000528457">
    <property type="component" value="Unassembled WGS sequence"/>
</dbReference>
<gene>
    <name evidence="12" type="ORF">HNR48_002151</name>
</gene>
<dbReference type="SUPFAM" id="SSF54523">
    <property type="entry name" value="Pili subunits"/>
    <property type="match status" value="1"/>
</dbReference>
<keyword evidence="6" id="KW-0997">Cell inner membrane</keyword>
<evidence type="ECO:0000256" key="2">
    <source>
        <dbReference type="ARBA" id="ARBA00011084"/>
    </source>
</evidence>
<dbReference type="NCBIfam" id="TIGR01711">
    <property type="entry name" value="gspJ"/>
    <property type="match status" value="1"/>
</dbReference>
<evidence type="ECO:0000256" key="9">
    <source>
        <dbReference type="ARBA" id="ARBA00023136"/>
    </source>
</evidence>
<dbReference type="GO" id="GO:0015628">
    <property type="term" value="P:protein secretion by the type II secretion system"/>
    <property type="evidence" value="ECO:0007669"/>
    <property type="project" value="InterPro"/>
</dbReference>
<dbReference type="GO" id="GO:0005886">
    <property type="term" value="C:plasma membrane"/>
    <property type="evidence" value="ECO:0007669"/>
    <property type="project" value="UniProtKB-SubCell"/>
</dbReference>
<evidence type="ECO:0000256" key="5">
    <source>
        <dbReference type="ARBA" id="ARBA00022481"/>
    </source>
</evidence>
<accession>A0A7X0MVM3</accession>
<dbReference type="GO" id="GO:0015627">
    <property type="term" value="C:type II protein secretion system complex"/>
    <property type="evidence" value="ECO:0007669"/>
    <property type="project" value="InterPro"/>
</dbReference>
<dbReference type="InterPro" id="IPR045584">
    <property type="entry name" value="Pilin-like"/>
</dbReference>
<keyword evidence="7 11" id="KW-0812">Transmembrane</keyword>
<dbReference type="Pfam" id="PF07963">
    <property type="entry name" value="N_methyl"/>
    <property type="match status" value="1"/>
</dbReference>
<dbReference type="InterPro" id="IPR012902">
    <property type="entry name" value="N_methyl_site"/>
</dbReference>
<organism evidence="12 13">
    <name type="scientific">Pseudoteredinibacter isoporae</name>
    <dbReference type="NCBI Taxonomy" id="570281"/>
    <lineage>
        <taxon>Bacteria</taxon>
        <taxon>Pseudomonadati</taxon>
        <taxon>Pseudomonadota</taxon>
        <taxon>Gammaproteobacteria</taxon>
        <taxon>Cellvibrionales</taxon>
        <taxon>Cellvibrionaceae</taxon>
        <taxon>Pseudoteredinibacter</taxon>
    </lineage>
</organism>
<dbReference type="NCBIfam" id="TIGR02532">
    <property type="entry name" value="IV_pilin_GFxxxE"/>
    <property type="match status" value="1"/>
</dbReference>
<evidence type="ECO:0000256" key="10">
    <source>
        <dbReference type="SAM" id="MobiDB-lite"/>
    </source>
</evidence>
<dbReference type="InterPro" id="IPR051621">
    <property type="entry name" value="T2SS_protein_J"/>
</dbReference>
<evidence type="ECO:0000256" key="6">
    <source>
        <dbReference type="ARBA" id="ARBA00022519"/>
    </source>
</evidence>
<keyword evidence="5" id="KW-0488">Methylation</keyword>
<feature type="compositionally biased region" description="Basic and acidic residues" evidence="10">
    <location>
        <begin position="216"/>
        <end position="235"/>
    </location>
</feature>
<evidence type="ECO:0000313" key="12">
    <source>
        <dbReference type="EMBL" id="MBB6521866.1"/>
    </source>
</evidence>
<reference evidence="12 13" key="1">
    <citation type="submission" date="2020-08" db="EMBL/GenBank/DDBJ databases">
        <title>Genomic Encyclopedia of Type Strains, Phase IV (KMG-IV): sequencing the most valuable type-strain genomes for metagenomic binning, comparative biology and taxonomic classification.</title>
        <authorList>
            <person name="Goeker M."/>
        </authorList>
    </citation>
    <scope>NUCLEOTIDE SEQUENCE [LARGE SCALE GENOMIC DNA]</scope>
    <source>
        <strain evidence="12 13">DSM 22368</strain>
    </source>
</reference>
<dbReference type="Gene3D" id="2.10.70.20">
    <property type="entry name" value="gspk-gspi-gspj complex like domains"/>
    <property type="match status" value="1"/>
</dbReference>
<evidence type="ECO:0000256" key="1">
    <source>
        <dbReference type="ARBA" id="ARBA00004377"/>
    </source>
</evidence>
<dbReference type="EMBL" id="JACHHT010000002">
    <property type="protein sequence ID" value="MBB6521866.1"/>
    <property type="molecule type" value="Genomic_DNA"/>
</dbReference>
<dbReference type="PANTHER" id="PTHR39583:SF2">
    <property type="entry name" value="TYPE II SECRETION SYSTEM PROTEIN J"/>
    <property type="match status" value="1"/>
</dbReference>
<dbReference type="Pfam" id="PF11612">
    <property type="entry name" value="T2SSJ"/>
    <property type="match status" value="1"/>
</dbReference>
<dbReference type="AlphaFoldDB" id="A0A7X0MVM3"/>
<comment type="subcellular location">
    <subcellularLocation>
        <location evidence="1">Cell inner membrane</location>
        <topology evidence="1">Single-pass membrane protein</topology>
    </subcellularLocation>
</comment>
<evidence type="ECO:0000256" key="4">
    <source>
        <dbReference type="ARBA" id="ARBA00022475"/>
    </source>
</evidence>
<evidence type="ECO:0000256" key="7">
    <source>
        <dbReference type="ARBA" id="ARBA00022692"/>
    </source>
</evidence>
<proteinExistence type="inferred from homology"/>
<protein>
    <recommendedName>
        <fullName evidence="3">Type II secretion system protein J</fullName>
    </recommendedName>
</protein>
<feature type="region of interest" description="Disordered" evidence="10">
    <location>
        <begin position="216"/>
        <end position="241"/>
    </location>
</feature>
<dbReference type="PANTHER" id="PTHR39583">
    <property type="entry name" value="TYPE II SECRETION SYSTEM PROTEIN J-RELATED"/>
    <property type="match status" value="1"/>
</dbReference>
<keyword evidence="8 11" id="KW-1133">Transmembrane helix</keyword>